<evidence type="ECO:0008006" key="3">
    <source>
        <dbReference type="Google" id="ProtNLM"/>
    </source>
</evidence>
<dbReference type="InterPro" id="IPR012902">
    <property type="entry name" value="N_methyl_site"/>
</dbReference>
<dbReference type="EMBL" id="PIPM01000006">
    <property type="protein sequence ID" value="RUO32810.1"/>
    <property type="molecule type" value="Genomic_DNA"/>
</dbReference>
<dbReference type="Gene3D" id="3.30.700.10">
    <property type="entry name" value="Glycoprotein, Type 4 Pilin"/>
    <property type="match status" value="1"/>
</dbReference>
<dbReference type="InterPro" id="IPR045584">
    <property type="entry name" value="Pilin-like"/>
</dbReference>
<dbReference type="SUPFAM" id="SSF54523">
    <property type="entry name" value="Pili subunits"/>
    <property type="match status" value="1"/>
</dbReference>
<sequence>MSVRGFSLIELLSILVLLSVLSLFAVPSFQQLIVRYQLKQDVSSVEGLVRMIRMQAIGRGTDMYFTLEREIAGTRLCWEDRVHAPECSELIRNAHLEWNFAANPMLFRGLTGMAGFSAGHIRVRHRDAQRLDQYRVIVSTLGRIRVCAVHGPESFYEAC</sequence>
<protein>
    <recommendedName>
        <fullName evidence="3">Pilus assembly protein FimT</fullName>
    </recommendedName>
</protein>
<name>A0A432WG80_9GAMM</name>
<comment type="caution">
    <text evidence="1">The sequence shown here is derived from an EMBL/GenBank/DDBJ whole genome shotgun (WGS) entry which is preliminary data.</text>
</comment>
<accession>A0A432WG80</accession>
<dbReference type="AlphaFoldDB" id="A0A432WG80"/>
<evidence type="ECO:0000313" key="2">
    <source>
        <dbReference type="Proteomes" id="UP000288405"/>
    </source>
</evidence>
<proteinExistence type="predicted"/>
<gene>
    <name evidence="1" type="ORF">CWE11_07180</name>
</gene>
<dbReference type="Proteomes" id="UP000288405">
    <property type="component" value="Unassembled WGS sequence"/>
</dbReference>
<keyword evidence="2" id="KW-1185">Reference proteome</keyword>
<reference evidence="1 2" key="1">
    <citation type="journal article" date="2011" name="Front. Microbiol.">
        <title>Genomic signatures of strain selection and enhancement in Bacillus atrophaeus var. globigii, a historical biowarfare simulant.</title>
        <authorList>
            <person name="Gibbons H.S."/>
            <person name="Broomall S.M."/>
            <person name="McNew L.A."/>
            <person name="Daligault H."/>
            <person name="Chapman C."/>
            <person name="Bruce D."/>
            <person name="Karavis M."/>
            <person name="Krepps M."/>
            <person name="McGregor P.A."/>
            <person name="Hong C."/>
            <person name="Park K.H."/>
            <person name="Akmal A."/>
            <person name="Feldman A."/>
            <person name="Lin J.S."/>
            <person name="Chang W.E."/>
            <person name="Higgs B.W."/>
            <person name="Demirev P."/>
            <person name="Lindquist J."/>
            <person name="Liem A."/>
            <person name="Fochler E."/>
            <person name="Read T.D."/>
            <person name="Tapia R."/>
            <person name="Johnson S."/>
            <person name="Bishop-Lilly K.A."/>
            <person name="Detter C."/>
            <person name="Han C."/>
            <person name="Sozhamannan S."/>
            <person name="Rosenzweig C.N."/>
            <person name="Skowronski E.W."/>
        </authorList>
    </citation>
    <scope>NUCLEOTIDE SEQUENCE [LARGE SCALE GENOMIC DNA]</scope>
    <source>
        <strain evidence="1 2">GYP-17</strain>
    </source>
</reference>
<evidence type="ECO:0000313" key="1">
    <source>
        <dbReference type="EMBL" id="RUO32810.1"/>
    </source>
</evidence>
<dbReference type="PROSITE" id="PS00409">
    <property type="entry name" value="PROKAR_NTER_METHYL"/>
    <property type="match status" value="1"/>
</dbReference>
<organism evidence="1 2">
    <name type="scientific">Aliidiomarina sanyensis</name>
    <dbReference type="NCBI Taxonomy" id="1249555"/>
    <lineage>
        <taxon>Bacteria</taxon>
        <taxon>Pseudomonadati</taxon>
        <taxon>Pseudomonadota</taxon>
        <taxon>Gammaproteobacteria</taxon>
        <taxon>Alteromonadales</taxon>
        <taxon>Idiomarinaceae</taxon>
        <taxon>Aliidiomarina</taxon>
    </lineage>
</organism>